<dbReference type="EMBL" id="SFCI01002824">
    <property type="protein sequence ID" value="TFY73474.1"/>
    <property type="molecule type" value="Genomic_DNA"/>
</dbReference>
<accession>A0A4Y9ZGC7</accession>
<protein>
    <submittedName>
        <fullName evidence="1">Uncharacterized protein</fullName>
    </submittedName>
</protein>
<name>A0A4Y9ZGC7_9AGAM</name>
<dbReference type="Proteomes" id="UP000298061">
    <property type="component" value="Unassembled WGS sequence"/>
</dbReference>
<evidence type="ECO:0000313" key="2">
    <source>
        <dbReference type="Proteomes" id="UP000298061"/>
    </source>
</evidence>
<proteinExistence type="predicted"/>
<sequence>MSFILSRRTSLHLPIQSPPLSECALDIHVRLISCDMSSPSAPSSWLVICPPAHPIGINSAIHFHLRSGQASHILASVEYVRTLDRHAIEFAVSYPVADAPSQEPQRAWAYLSVLRDWALLPQTLSSVHHLLYDFLPDSLPRLAEGSTPNPITPWTPCIHIRREKMDIRSHSPDASQKRREEYLAAYVFLIGRLPPPPPMPPLRVSLPARPWHPPRSTHSRRAISQVARPIPSTRLLNDTILARPARIAKRTC</sequence>
<gene>
    <name evidence="1" type="ORF">EWM64_g10539</name>
</gene>
<reference evidence="1 2" key="1">
    <citation type="submission" date="2019-02" db="EMBL/GenBank/DDBJ databases">
        <title>Genome sequencing of the rare red list fungi Hericium alpestre (H. flagellum).</title>
        <authorList>
            <person name="Buettner E."/>
            <person name="Kellner H."/>
        </authorList>
    </citation>
    <scope>NUCLEOTIDE SEQUENCE [LARGE SCALE GENOMIC DNA]</scope>
    <source>
        <strain evidence="1 2">DSM 108284</strain>
    </source>
</reference>
<dbReference type="AlphaFoldDB" id="A0A4Y9ZGC7"/>
<evidence type="ECO:0000313" key="1">
    <source>
        <dbReference type="EMBL" id="TFY73474.1"/>
    </source>
</evidence>
<keyword evidence="2" id="KW-1185">Reference proteome</keyword>
<organism evidence="1 2">
    <name type="scientific">Hericium alpestre</name>
    <dbReference type="NCBI Taxonomy" id="135208"/>
    <lineage>
        <taxon>Eukaryota</taxon>
        <taxon>Fungi</taxon>
        <taxon>Dikarya</taxon>
        <taxon>Basidiomycota</taxon>
        <taxon>Agaricomycotina</taxon>
        <taxon>Agaricomycetes</taxon>
        <taxon>Russulales</taxon>
        <taxon>Hericiaceae</taxon>
        <taxon>Hericium</taxon>
    </lineage>
</organism>
<comment type="caution">
    <text evidence="1">The sequence shown here is derived from an EMBL/GenBank/DDBJ whole genome shotgun (WGS) entry which is preliminary data.</text>
</comment>